<name>A0ABV1GWG2_9BACT</name>
<accession>A0ABV1GWG2</accession>
<protein>
    <submittedName>
        <fullName evidence="1">Uncharacterized protein</fullName>
    </submittedName>
</protein>
<keyword evidence="2" id="KW-1185">Reference proteome</keyword>
<evidence type="ECO:0000313" key="1">
    <source>
        <dbReference type="EMBL" id="MEQ2544747.1"/>
    </source>
</evidence>
<evidence type="ECO:0000313" key="2">
    <source>
        <dbReference type="Proteomes" id="UP001460202"/>
    </source>
</evidence>
<organism evidence="1 2">
    <name type="scientific">Alistipes intestinihominis</name>
    <dbReference type="NCBI Taxonomy" id="3133172"/>
    <lineage>
        <taxon>Bacteria</taxon>
        <taxon>Pseudomonadati</taxon>
        <taxon>Bacteroidota</taxon>
        <taxon>Bacteroidia</taxon>
        <taxon>Bacteroidales</taxon>
        <taxon>Rikenellaceae</taxon>
        <taxon>Alistipes</taxon>
    </lineage>
</organism>
<dbReference type="EMBL" id="JBBMFL010000006">
    <property type="protein sequence ID" value="MEQ2544747.1"/>
    <property type="molecule type" value="Genomic_DNA"/>
</dbReference>
<proteinExistence type="predicted"/>
<gene>
    <name evidence="1" type="ORF">WMO46_07290</name>
</gene>
<sequence length="109" mass="12245">MENKDIAYQFIDNDAVRMNNGDNMVDVSTAYLAVDRARTDERERILAGWEPTTVPVTTTGLVDVLFSDGTIRGIVGDHVCNWAYPHIEVGYAVAWRLRNGDTDDNEPEK</sequence>
<comment type="caution">
    <text evidence="1">The sequence shown here is derived from an EMBL/GenBank/DDBJ whole genome shotgun (WGS) entry which is preliminary data.</text>
</comment>
<reference evidence="1 2" key="1">
    <citation type="submission" date="2024-03" db="EMBL/GenBank/DDBJ databases">
        <title>Human intestinal bacterial collection.</title>
        <authorList>
            <person name="Pauvert C."/>
            <person name="Hitch T.C.A."/>
            <person name="Clavel T."/>
        </authorList>
    </citation>
    <scope>NUCLEOTIDE SEQUENCE [LARGE SCALE GENOMIC DNA]</scope>
    <source>
        <strain evidence="1 2">CLA-KB-H122</strain>
    </source>
</reference>
<dbReference type="Proteomes" id="UP001460202">
    <property type="component" value="Unassembled WGS sequence"/>
</dbReference>
<dbReference type="RefSeq" id="WP_349094092.1">
    <property type="nucleotide sequence ID" value="NZ_JBBMFL010000006.1"/>
</dbReference>